<organism>
    <name type="scientific">Pyricularia oryzae (strain P131)</name>
    <name type="common">Rice blast fungus</name>
    <name type="synonym">Magnaporthe oryzae</name>
    <dbReference type="NCBI Taxonomy" id="1143193"/>
    <lineage>
        <taxon>Eukaryota</taxon>
        <taxon>Fungi</taxon>
        <taxon>Dikarya</taxon>
        <taxon>Ascomycota</taxon>
        <taxon>Pezizomycotina</taxon>
        <taxon>Sordariomycetes</taxon>
        <taxon>Sordariomycetidae</taxon>
        <taxon>Magnaporthales</taxon>
        <taxon>Pyriculariaceae</taxon>
        <taxon>Pyricularia</taxon>
    </lineage>
</organism>
<dbReference type="EMBL" id="JH794059">
    <property type="protein sequence ID" value="ELQ65281.1"/>
    <property type="molecule type" value="Genomic_DNA"/>
</dbReference>
<accession>L7JAM4</accession>
<gene>
    <name evidence="1" type="ORF">OOW_P131scaffold00510g8</name>
</gene>
<evidence type="ECO:0000313" key="1">
    <source>
        <dbReference type="EMBL" id="ELQ65281.1"/>
    </source>
</evidence>
<dbReference type="AlphaFoldDB" id="L7JAM4"/>
<name>L7JAM4_PYRO1</name>
<proteinExistence type="predicted"/>
<sequence>MQIWYVPAIVLPSQDDVVLTCKLADKATLRGTYRYSDGPERQRPAHLVVGSFKSSNQDTRSADVLPGPLHFASYLTGDLVPPGRRLSKSATFLNARKKAHWQLGVQSNLHVQRTRLTFTSVAVATSPLKFWLVAVLLFEIGHLCQLMTPKHIKTNPY</sequence>
<reference evidence="1" key="1">
    <citation type="journal article" date="2012" name="PLoS Genet.">
        <title>Comparative analysis of the genomes of two field isolates of the rice blast fungus Magnaporthe oryzae.</title>
        <authorList>
            <person name="Xue M."/>
            <person name="Yang J."/>
            <person name="Li Z."/>
            <person name="Hu S."/>
            <person name="Yao N."/>
            <person name="Dean R.A."/>
            <person name="Zhao W."/>
            <person name="Shen M."/>
            <person name="Zhang H."/>
            <person name="Li C."/>
            <person name="Liu L."/>
            <person name="Cao L."/>
            <person name="Xu X."/>
            <person name="Xing Y."/>
            <person name="Hsiang T."/>
            <person name="Zhang Z."/>
            <person name="Xu J.R."/>
            <person name="Peng Y.L."/>
        </authorList>
    </citation>
    <scope>NUCLEOTIDE SEQUENCE [LARGE SCALE GENOMIC DNA]</scope>
    <source>
        <strain evidence="1">P131</strain>
    </source>
</reference>
<protein>
    <submittedName>
        <fullName evidence="1">Uncharacterized protein</fullName>
    </submittedName>
</protein>